<reference evidence="1 2" key="1">
    <citation type="submission" date="2021-07" db="EMBL/GenBank/DDBJ databases">
        <authorList>
            <person name="Palmer J.M."/>
        </authorList>
    </citation>
    <scope>NUCLEOTIDE SEQUENCE [LARGE SCALE GENOMIC DNA]</scope>
    <source>
        <strain evidence="1 2">AT_MEX2019</strain>
        <tissue evidence="1">Muscle</tissue>
    </source>
</reference>
<evidence type="ECO:0000313" key="2">
    <source>
        <dbReference type="Proteomes" id="UP001345963"/>
    </source>
</evidence>
<proteinExistence type="predicted"/>
<gene>
    <name evidence="1" type="ORF">ATANTOWER_009853</name>
</gene>
<keyword evidence="2" id="KW-1185">Reference proteome</keyword>
<organism evidence="1 2">
    <name type="scientific">Ataeniobius toweri</name>
    <dbReference type="NCBI Taxonomy" id="208326"/>
    <lineage>
        <taxon>Eukaryota</taxon>
        <taxon>Metazoa</taxon>
        <taxon>Chordata</taxon>
        <taxon>Craniata</taxon>
        <taxon>Vertebrata</taxon>
        <taxon>Euteleostomi</taxon>
        <taxon>Actinopterygii</taxon>
        <taxon>Neopterygii</taxon>
        <taxon>Teleostei</taxon>
        <taxon>Neoteleostei</taxon>
        <taxon>Acanthomorphata</taxon>
        <taxon>Ovalentaria</taxon>
        <taxon>Atherinomorphae</taxon>
        <taxon>Cyprinodontiformes</taxon>
        <taxon>Goodeidae</taxon>
        <taxon>Ataeniobius</taxon>
    </lineage>
</organism>
<name>A0ABU7CDA5_9TELE</name>
<dbReference type="Proteomes" id="UP001345963">
    <property type="component" value="Unassembled WGS sequence"/>
</dbReference>
<evidence type="ECO:0000313" key="1">
    <source>
        <dbReference type="EMBL" id="MED6260255.1"/>
    </source>
</evidence>
<sequence>MGGPGGPGIPIKYKVYCSPNHTRLLNFSGAGSALSYTCSATSYCNSCCCAQHAHSDFRTGYRSLRELLGSHHCVNPHFKSQEHPKLNVSSLNMTNLLQNADALTPTCCQCEAGSVFVAT</sequence>
<accession>A0ABU7CDA5</accession>
<dbReference type="EMBL" id="JAHUTI010088734">
    <property type="protein sequence ID" value="MED6260255.1"/>
    <property type="molecule type" value="Genomic_DNA"/>
</dbReference>
<comment type="caution">
    <text evidence="1">The sequence shown here is derived from an EMBL/GenBank/DDBJ whole genome shotgun (WGS) entry which is preliminary data.</text>
</comment>
<protein>
    <submittedName>
        <fullName evidence="1">Uncharacterized protein</fullName>
    </submittedName>
</protein>